<protein>
    <submittedName>
        <fullName evidence="2">Uncharacterized protein</fullName>
    </submittedName>
</protein>
<dbReference type="EMBL" id="JASJQH010000202">
    <property type="protein sequence ID" value="KAK9765990.1"/>
    <property type="molecule type" value="Genomic_DNA"/>
</dbReference>
<dbReference type="Pfam" id="PF16015">
    <property type="entry name" value="Promethin"/>
    <property type="match status" value="1"/>
</dbReference>
<evidence type="ECO:0000256" key="1">
    <source>
        <dbReference type="SAM" id="Phobius"/>
    </source>
</evidence>
<feature type="transmembrane region" description="Helical" evidence="1">
    <location>
        <begin position="51"/>
        <end position="74"/>
    </location>
</feature>
<keyword evidence="1" id="KW-0472">Membrane</keyword>
<keyword evidence="3" id="KW-1185">Reference proteome</keyword>
<dbReference type="Proteomes" id="UP001479436">
    <property type="component" value="Unassembled WGS sequence"/>
</dbReference>
<evidence type="ECO:0000313" key="2">
    <source>
        <dbReference type="EMBL" id="KAK9765990.1"/>
    </source>
</evidence>
<gene>
    <name evidence="2" type="ORF">K7432_005251</name>
</gene>
<evidence type="ECO:0000313" key="3">
    <source>
        <dbReference type="Proteomes" id="UP001479436"/>
    </source>
</evidence>
<proteinExistence type="predicted"/>
<comment type="caution">
    <text evidence="2">The sequence shown here is derived from an EMBL/GenBank/DDBJ whole genome shotgun (WGS) entry which is preliminary data.</text>
</comment>
<name>A0ABR2WWS7_9FUNG</name>
<organism evidence="2 3">
    <name type="scientific">Basidiobolus ranarum</name>
    <dbReference type="NCBI Taxonomy" id="34480"/>
    <lineage>
        <taxon>Eukaryota</taxon>
        <taxon>Fungi</taxon>
        <taxon>Fungi incertae sedis</taxon>
        <taxon>Zoopagomycota</taxon>
        <taxon>Entomophthoromycotina</taxon>
        <taxon>Basidiobolomycetes</taxon>
        <taxon>Basidiobolales</taxon>
        <taxon>Basidiobolaceae</taxon>
        <taxon>Basidiobolus</taxon>
    </lineage>
</organism>
<feature type="transmembrane region" description="Helical" evidence="1">
    <location>
        <begin position="86"/>
        <end position="113"/>
    </location>
</feature>
<keyword evidence="1" id="KW-1133">Transmembrane helix</keyword>
<reference evidence="2 3" key="1">
    <citation type="submission" date="2023-04" db="EMBL/GenBank/DDBJ databases">
        <title>Genome of Basidiobolus ranarum AG-B5.</title>
        <authorList>
            <person name="Stajich J.E."/>
            <person name="Carter-House D."/>
            <person name="Gryganskyi A."/>
        </authorList>
    </citation>
    <scope>NUCLEOTIDE SEQUENCE [LARGE SCALE GENOMIC DNA]</scope>
    <source>
        <strain evidence="2 3">AG-B5</strain>
    </source>
</reference>
<keyword evidence="1" id="KW-0812">Transmembrane</keyword>
<accession>A0ABR2WWS7</accession>
<sequence length="163" mass="17829">MSQDTTHNIQEKTKQVLHQTKEGYHEMKDRTQDIVGSYVDYAEKSPVIKRYGYSVFALSAIPAILFIGYAGMVILGTVGVATAGSITAIGTFLGIGSLVLIPILLTAAFIALLGVGTYQSFKFGFDILRRLYNWVYPKVEDASETVAETARQAGDQVQNSTNR</sequence>